<dbReference type="AlphaFoldDB" id="A0A0M9FXK2"/>
<gene>
    <name evidence="2" type="ORF">ABB37_06322</name>
</gene>
<dbReference type="EMBL" id="LGTL01000014">
    <property type="protein sequence ID" value="KPA78145.1"/>
    <property type="molecule type" value="Genomic_DNA"/>
</dbReference>
<organism evidence="2 3">
    <name type="scientific">Leptomonas pyrrhocoris</name>
    <name type="common">Firebug parasite</name>
    <dbReference type="NCBI Taxonomy" id="157538"/>
    <lineage>
        <taxon>Eukaryota</taxon>
        <taxon>Discoba</taxon>
        <taxon>Euglenozoa</taxon>
        <taxon>Kinetoplastea</taxon>
        <taxon>Metakinetoplastina</taxon>
        <taxon>Trypanosomatida</taxon>
        <taxon>Trypanosomatidae</taxon>
        <taxon>Leishmaniinae</taxon>
        <taxon>Leptomonas</taxon>
    </lineage>
</organism>
<dbReference type="OrthoDB" id="248669at2759"/>
<name>A0A0M9FXK2_LEPPY</name>
<dbReference type="OMA" id="NEHRAYN"/>
<reference evidence="2 3" key="1">
    <citation type="submission" date="2015-07" db="EMBL/GenBank/DDBJ databases">
        <title>High-quality genome of monoxenous trypanosomatid Leptomonas pyrrhocoris.</title>
        <authorList>
            <person name="Flegontov P."/>
            <person name="Butenko A."/>
            <person name="Firsov S."/>
            <person name="Vlcek C."/>
            <person name="Logacheva M.D."/>
            <person name="Field M."/>
            <person name="Filatov D."/>
            <person name="Flegontova O."/>
            <person name="Gerasimov E."/>
            <person name="Jackson A.P."/>
            <person name="Kelly S."/>
            <person name="Opperdoes F."/>
            <person name="O'Reilly A."/>
            <person name="Votypka J."/>
            <person name="Yurchenko V."/>
            <person name="Lukes J."/>
        </authorList>
    </citation>
    <scope>NUCLEOTIDE SEQUENCE [LARGE SCALE GENOMIC DNA]</scope>
    <source>
        <strain evidence="2">H10</strain>
    </source>
</reference>
<keyword evidence="1" id="KW-1133">Transmembrane helix</keyword>
<dbReference type="Proteomes" id="UP000037923">
    <property type="component" value="Unassembled WGS sequence"/>
</dbReference>
<dbReference type="GeneID" id="26906611"/>
<keyword evidence="1" id="KW-0472">Membrane</keyword>
<accession>A0A0M9FXK2</accession>
<keyword evidence="1" id="KW-0812">Transmembrane</keyword>
<sequence length="347" mass="38162">MARHLPMRARGLRSTSSSSLPPLLLVCGLAAAFFFVLVATTAHAATATRNPTVVSHFGDTIPLTMYLRLKRQTQRSFLFPDDPADAAINLDEGAVHEDVEGNVVVEDPAEGKAAGANGLPDEWNIRDLELPALGATTGKHSSQIVRNLPPTYAPRFGINRAVTLVMKAPLSTAGKTLEDDPTLQQSDLAVRFSVGRGLQKESTWLPLASRHKVVSMLTELLVNRLQAPREAERAELEREFDEVTENAHGPAVHYLSRVTFYFGYQTGEQHKFTSFAIDASYSPVKKAGIDLHFIWSEHRPYNPNRALVLCTAASLLAAMMMVVVVFHPSSRSMLLFSQRIVAVRAHE</sequence>
<comment type="caution">
    <text evidence="2">The sequence shown here is derived from an EMBL/GenBank/DDBJ whole genome shotgun (WGS) entry which is preliminary data.</text>
</comment>
<evidence type="ECO:0000313" key="3">
    <source>
        <dbReference type="Proteomes" id="UP000037923"/>
    </source>
</evidence>
<dbReference type="EMBL" id="LGTL01000014">
    <property type="protein sequence ID" value="KPA78144.1"/>
    <property type="molecule type" value="Genomic_DNA"/>
</dbReference>
<evidence type="ECO:0000313" key="2">
    <source>
        <dbReference type="EMBL" id="KPA78145.1"/>
    </source>
</evidence>
<evidence type="ECO:0008006" key="4">
    <source>
        <dbReference type="Google" id="ProtNLM"/>
    </source>
</evidence>
<dbReference type="VEuPathDB" id="TriTrypDB:LpyrH10_14_0370"/>
<evidence type="ECO:0000256" key="1">
    <source>
        <dbReference type="SAM" id="Phobius"/>
    </source>
</evidence>
<dbReference type="RefSeq" id="XP_015656583.1">
    <property type="nucleotide sequence ID" value="XM_015804605.1"/>
</dbReference>
<protein>
    <recommendedName>
        <fullName evidence="4">Transmembrane protein</fullName>
    </recommendedName>
</protein>
<feature type="transmembrane region" description="Helical" evidence="1">
    <location>
        <begin position="306"/>
        <end position="326"/>
    </location>
</feature>
<keyword evidence="3" id="KW-1185">Reference proteome</keyword>
<proteinExistence type="predicted"/>
<dbReference type="RefSeq" id="XP_015656584.1">
    <property type="nucleotide sequence ID" value="XM_015804606.1"/>
</dbReference>